<keyword evidence="3" id="KW-1185">Reference proteome</keyword>
<feature type="compositionally biased region" description="Basic residues" evidence="1">
    <location>
        <begin position="342"/>
        <end position="359"/>
    </location>
</feature>
<protein>
    <submittedName>
        <fullName evidence="2">Uncharacterized protein</fullName>
    </submittedName>
</protein>
<dbReference type="OrthoDB" id="8062037at2759"/>
<dbReference type="AlphaFoldDB" id="A0A9N9PSY5"/>
<evidence type="ECO:0000313" key="2">
    <source>
        <dbReference type="EMBL" id="CAG8974023.1"/>
    </source>
</evidence>
<feature type="region of interest" description="Disordered" evidence="1">
    <location>
        <begin position="262"/>
        <end position="406"/>
    </location>
</feature>
<reference evidence="2" key="1">
    <citation type="submission" date="2021-07" db="EMBL/GenBank/DDBJ databases">
        <authorList>
            <person name="Durling M."/>
        </authorList>
    </citation>
    <scope>NUCLEOTIDE SEQUENCE</scope>
</reference>
<evidence type="ECO:0000256" key="1">
    <source>
        <dbReference type="SAM" id="MobiDB-lite"/>
    </source>
</evidence>
<feature type="compositionally biased region" description="Polar residues" evidence="1">
    <location>
        <begin position="365"/>
        <end position="378"/>
    </location>
</feature>
<feature type="compositionally biased region" description="Low complexity" evidence="1">
    <location>
        <begin position="276"/>
        <end position="287"/>
    </location>
</feature>
<dbReference type="Proteomes" id="UP000701801">
    <property type="component" value="Unassembled WGS sequence"/>
</dbReference>
<feature type="compositionally biased region" description="Basic residues" evidence="1">
    <location>
        <begin position="303"/>
        <end position="312"/>
    </location>
</feature>
<sequence length="406" mass="46348">MCRRNYSNVLSDTSNEVTSLDAESADFRFLFNLIDGRRIRYASENNTVVLEGAMFGSDRFTLGMTEPALQSAELMAEDIINHANTHYPIPGHSFSQLLHYEVRGQNRDAIASELYRELLVENDLARQLVQFDVLESEDVVGHIVFRRPVREHLEVVEVYPHTPEVIPHLPSMKMLQLLVGETIIEPVARYGMNGIRADELFIRDDYFPRRHDAVRAFIRLINHRIEFRHLNYISALRNVITGNPFSGTILFIIGTTDSPPPYWYPPEDDNLGGGSTPEHSSISSTSEGEWDNGPTGILPPVTSRRRSQRPSRRPPAAPARSLSLSTAGATNESSRPMIRQSLIHRLRRRLRANRRARSSRRLEGASQNDTEAPQNVTRRSFGYRYNSRRFSRFGSRHPYPKPTDKN</sequence>
<proteinExistence type="predicted"/>
<gene>
    <name evidence="2" type="ORF">HYALB_00008572</name>
</gene>
<organism evidence="2 3">
    <name type="scientific">Hymenoscyphus albidus</name>
    <dbReference type="NCBI Taxonomy" id="595503"/>
    <lineage>
        <taxon>Eukaryota</taxon>
        <taxon>Fungi</taxon>
        <taxon>Dikarya</taxon>
        <taxon>Ascomycota</taxon>
        <taxon>Pezizomycotina</taxon>
        <taxon>Leotiomycetes</taxon>
        <taxon>Helotiales</taxon>
        <taxon>Helotiaceae</taxon>
        <taxon>Hymenoscyphus</taxon>
    </lineage>
</organism>
<name>A0A9N9PSY5_9HELO</name>
<feature type="compositionally biased region" description="Basic residues" evidence="1">
    <location>
        <begin position="386"/>
        <end position="399"/>
    </location>
</feature>
<comment type="caution">
    <text evidence="2">The sequence shown here is derived from an EMBL/GenBank/DDBJ whole genome shotgun (WGS) entry which is preliminary data.</text>
</comment>
<evidence type="ECO:0000313" key="3">
    <source>
        <dbReference type="Proteomes" id="UP000701801"/>
    </source>
</evidence>
<feature type="compositionally biased region" description="Low complexity" evidence="1">
    <location>
        <begin position="318"/>
        <end position="327"/>
    </location>
</feature>
<dbReference type="EMBL" id="CAJVRM010000087">
    <property type="protein sequence ID" value="CAG8974023.1"/>
    <property type="molecule type" value="Genomic_DNA"/>
</dbReference>
<accession>A0A9N9PSY5</accession>